<evidence type="ECO:0008006" key="4">
    <source>
        <dbReference type="Google" id="ProtNLM"/>
    </source>
</evidence>
<accession>A0AAE0P5K0</accession>
<comment type="caution">
    <text evidence="2">The sequence shown here is derived from an EMBL/GenBank/DDBJ whole genome shotgun (WGS) entry which is preliminary data.</text>
</comment>
<name>A0AAE0P5K0_9PEZI</name>
<feature type="chain" id="PRO_5042122322" description="Secreted protein" evidence="1">
    <location>
        <begin position="23"/>
        <end position="104"/>
    </location>
</feature>
<feature type="signal peptide" evidence="1">
    <location>
        <begin position="1"/>
        <end position="22"/>
    </location>
</feature>
<organism evidence="2 3">
    <name type="scientific">Podospora didyma</name>
    <dbReference type="NCBI Taxonomy" id="330526"/>
    <lineage>
        <taxon>Eukaryota</taxon>
        <taxon>Fungi</taxon>
        <taxon>Dikarya</taxon>
        <taxon>Ascomycota</taxon>
        <taxon>Pezizomycotina</taxon>
        <taxon>Sordariomycetes</taxon>
        <taxon>Sordariomycetidae</taxon>
        <taxon>Sordariales</taxon>
        <taxon>Podosporaceae</taxon>
        <taxon>Podospora</taxon>
    </lineage>
</organism>
<dbReference type="AlphaFoldDB" id="A0AAE0P5K0"/>
<proteinExistence type="predicted"/>
<evidence type="ECO:0000313" key="2">
    <source>
        <dbReference type="EMBL" id="KAK3393390.1"/>
    </source>
</evidence>
<gene>
    <name evidence="2" type="ORF">B0H63DRAFT_458119</name>
</gene>
<reference evidence="2" key="1">
    <citation type="journal article" date="2023" name="Mol. Phylogenet. Evol.">
        <title>Genome-scale phylogeny and comparative genomics of the fungal order Sordariales.</title>
        <authorList>
            <person name="Hensen N."/>
            <person name="Bonometti L."/>
            <person name="Westerberg I."/>
            <person name="Brannstrom I.O."/>
            <person name="Guillou S."/>
            <person name="Cros-Aarteil S."/>
            <person name="Calhoun S."/>
            <person name="Haridas S."/>
            <person name="Kuo A."/>
            <person name="Mondo S."/>
            <person name="Pangilinan J."/>
            <person name="Riley R."/>
            <person name="LaButti K."/>
            <person name="Andreopoulos B."/>
            <person name="Lipzen A."/>
            <person name="Chen C."/>
            <person name="Yan M."/>
            <person name="Daum C."/>
            <person name="Ng V."/>
            <person name="Clum A."/>
            <person name="Steindorff A."/>
            <person name="Ohm R.A."/>
            <person name="Martin F."/>
            <person name="Silar P."/>
            <person name="Natvig D.O."/>
            <person name="Lalanne C."/>
            <person name="Gautier V."/>
            <person name="Ament-Velasquez S.L."/>
            <person name="Kruys A."/>
            <person name="Hutchinson M.I."/>
            <person name="Powell A.J."/>
            <person name="Barry K."/>
            <person name="Miller A.N."/>
            <person name="Grigoriev I.V."/>
            <person name="Debuchy R."/>
            <person name="Gladieux P."/>
            <person name="Hiltunen Thoren M."/>
            <person name="Johannesson H."/>
        </authorList>
    </citation>
    <scope>NUCLEOTIDE SEQUENCE</scope>
    <source>
        <strain evidence="2">CBS 232.78</strain>
    </source>
</reference>
<dbReference type="Proteomes" id="UP001285441">
    <property type="component" value="Unassembled WGS sequence"/>
</dbReference>
<keyword evidence="1" id="KW-0732">Signal</keyword>
<keyword evidence="3" id="KW-1185">Reference proteome</keyword>
<dbReference type="EMBL" id="JAULSW010000001">
    <property type="protein sequence ID" value="KAK3393390.1"/>
    <property type="molecule type" value="Genomic_DNA"/>
</dbReference>
<evidence type="ECO:0000256" key="1">
    <source>
        <dbReference type="SAM" id="SignalP"/>
    </source>
</evidence>
<protein>
    <recommendedName>
        <fullName evidence="4">Secreted protein</fullName>
    </recommendedName>
</protein>
<sequence>MGLPNAEVVIVIVFSLIVSCIANCSRLPPTAYPGPPAPDHTACPAPAAAGLRICTHTSELWKPGRPEVIPQAVVTSIFSRPKDPEQSQPPWKTVSSKAVVTVRL</sequence>
<evidence type="ECO:0000313" key="3">
    <source>
        <dbReference type="Proteomes" id="UP001285441"/>
    </source>
</evidence>
<reference evidence="2" key="2">
    <citation type="submission" date="2023-06" db="EMBL/GenBank/DDBJ databases">
        <authorList>
            <consortium name="Lawrence Berkeley National Laboratory"/>
            <person name="Haridas S."/>
            <person name="Hensen N."/>
            <person name="Bonometti L."/>
            <person name="Westerberg I."/>
            <person name="Brannstrom I.O."/>
            <person name="Guillou S."/>
            <person name="Cros-Aarteil S."/>
            <person name="Calhoun S."/>
            <person name="Kuo A."/>
            <person name="Mondo S."/>
            <person name="Pangilinan J."/>
            <person name="Riley R."/>
            <person name="LaButti K."/>
            <person name="Andreopoulos B."/>
            <person name="Lipzen A."/>
            <person name="Chen C."/>
            <person name="Yanf M."/>
            <person name="Daum C."/>
            <person name="Ng V."/>
            <person name="Clum A."/>
            <person name="Steindorff A."/>
            <person name="Ohm R."/>
            <person name="Martin F."/>
            <person name="Silar P."/>
            <person name="Natvig D."/>
            <person name="Lalanne C."/>
            <person name="Gautier V."/>
            <person name="Ament-velasquez S.L."/>
            <person name="Kruys A."/>
            <person name="Hutchinson M.I."/>
            <person name="Powell A.J."/>
            <person name="Barry K."/>
            <person name="Miller A.N."/>
            <person name="Grigoriev I.V."/>
            <person name="Debuchy R."/>
            <person name="Gladieux P."/>
            <person name="Thoren M.H."/>
            <person name="Johannesson H."/>
        </authorList>
    </citation>
    <scope>NUCLEOTIDE SEQUENCE</scope>
    <source>
        <strain evidence="2">CBS 232.78</strain>
    </source>
</reference>